<dbReference type="PROSITE" id="PS51349">
    <property type="entry name" value="FMN_HYDROXY_ACID_DH_2"/>
    <property type="match status" value="1"/>
</dbReference>
<evidence type="ECO:0000313" key="6">
    <source>
        <dbReference type="EMBL" id="RUR28270.1"/>
    </source>
</evidence>
<accession>A0A433KH13</accession>
<dbReference type="Pfam" id="PF01070">
    <property type="entry name" value="FMN_dh"/>
    <property type="match status" value="1"/>
</dbReference>
<dbReference type="OrthoDB" id="9770452at2"/>
<evidence type="ECO:0000256" key="3">
    <source>
        <dbReference type="ARBA" id="ARBA00022643"/>
    </source>
</evidence>
<sequence length="108" mass="11715">MIKALTLGAEAVWLGRATLYGLAAGGPAGAEHALSLLRGEIDRTLGLLGFTNIQDLTSACLIKQPSNLLTLLQERHRTTALAIKIKLFFQGKITILPYVIYSFSLPTY</sequence>
<protein>
    <recommendedName>
        <fullName evidence="5">FMN hydroxy acid dehydrogenase domain-containing protein</fullName>
    </recommendedName>
</protein>
<keyword evidence="7" id="KW-1185">Reference proteome</keyword>
<dbReference type="SUPFAM" id="SSF51395">
    <property type="entry name" value="FMN-linked oxidoreductases"/>
    <property type="match status" value="1"/>
</dbReference>
<comment type="cofactor">
    <cofactor evidence="1">
        <name>FMN</name>
        <dbReference type="ChEBI" id="CHEBI:58210"/>
    </cofactor>
</comment>
<organism evidence="6 7">
    <name type="scientific">Vreelandella nanhaiensis</name>
    <dbReference type="NCBI Taxonomy" id="1258546"/>
    <lineage>
        <taxon>Bacteria</taxon>
        <taxon>Pseudomonadati</taxon>
        <taxon>Pseudomonadota</taxon>
        <taxon>Gammaproteobacteria</taxon>
        <taxon>Oceanospirillales</taxon>
        <taxon>Halomonadaceae</taxon>
        <taxon>Vreelandella</taxon>
    </lineage>
</organism>
<gene>
    <name evidence="6" type="ORF">ELY38_17095</name>
</gene>
<dbReference type="AlphaFoldDB" id="A0A433KH13"/>
<dbReference type="Proteomes" id="UP000287023">
    <property type="component" value="Unassembled WGS sequence"/>
</dbReference>
<evidence type="ECO:0000256" key="4">
    <source>
        <dbReference type="ARBA" id="ARBA00023002"/>
    </source>
</evidence>
<evidence type="ECO:0000259" key="5">
    <source>
        <dbReference type="PROSITE" id="PS51349"/>
    </source>
</evidence>
<keyword evidence="3" id="KW-0288">FMN</keyword>
<evidence type="ECO:0000256" key="1">
    <source>
        <dbReference type="ARBA" id="ARBA00001917"/>
    </source>
</evidence>
<dbReference type="PANTHER" id="PTHR10578:SF107">
    <property type="entry name" value="2-HYDROXYACID OXIDASE 1"/>
    <property type="match status" value="1"/>
</dbReference>
<evidence type="ECO:0000256" key="2">
    <source>
        <dbReference type="ARBA" id="ARBA00022630"/>
    </source>
</evidence>
<dbReference type="GO" id="GO:0016491">
    <property type="term" value="F:oxidoreductase activity"/>
    <property type="evidence" value="ECO:0007669"/>
    <property type="project" value="UniProtKB-KW"/>
</dbReference>
<comment type="caution">
    <text evidence="6">The sequence shown here is derived from an EMBL/GenBank/DDBJ whole genome shotgun (WGS) entry which is preliminary data.</text>
</comment>
<dbReference type="InterPro" id="IPR013785">
    <property type="entry name" value="Aldolase_TIM"/>
</dbReference>
<reference evidence="6 7" key="1">
    <citation type="submission" date="2018-12" db="EMBL/GenBank/DDBJ databases">
        <title>three novel Halomonas strain isolated from plants.</title>
        <authorList>
            <person name="Sun C."/>
        </authorList>
    </citation>
    <scope>NUCLEOTIDE SEQUENCE [LARGE SCALE GENOMIC DNA]</scope>
    <source>
        <strain evidence="6 7">JCM 18142</strain>
    </source>
</reference>
<dbReference type="Gene3D" id="3.20.20.70">
    <property type="entry name" value="Aldolase class I"/>
    <property type="match status" value="1"/>
</dbReference>
<feature type="domain" description="FMN hydroxy acid dehydrogenase" evidence="5">
    <location>
        <begin position="1"/>
        <end position="66"/>
    </location>
</feature>
<dbReference type="PANTHER" id="PTHR10578">
    <property type="entry name" value="S -2-HYDROXY-ACID OXIDASE-RELATED"/>
    <property type="match status" value="1"/>
</dbReference>
<name>A0A433KH13_9GAMM</name>
<evidence type="ECO:0000313" key="7">
    <source>
        <dbReference type="Proteomes" id="UP000287023"/>
    </source>
</evidence>
<dbReference type="RefSeq" id="WP_127063539.1">
    <property type="nucleotide sequence ID" value="NZ_RZHF01000028.1"/>
</dbReference>
<keyword evidence="2" id="KW-0285">Flavoprotein</keyword>
<dbReference type="EMBL" id="RZHF01000028">
    <property type="protein sequence ID" value="RUR28270.1"/>
    <property type="molecule type" value="Genomic_DNA"/>
</dbReference>
<keyword evidence="4" id="KW-0560">Oxidoreductase</keyword>
<proteinExistence type="predicted"/>
<dbReference type="InterPro" id="IPR037396">
    <property type="entry name" value="FMN_HAD"/>
</dbReference>
<dbReference type="InterPro" id="IPR000262">
    <property type="entry name" value="FMN-dep_DH"/>
</dbReference>